<reference evidence="2 3" key="1">
    <citation type="submission" date="2019-11" db="EMBL/GenBank/DDBJ databases">
        <title>Draft genome sequence of Paludibacterium sp. dN18-1.</title>
        <authorList>
            <person name="Im W.-T."/>
        </authorList>
    </citation>
    <scope>NUCLEOTIDE SEQUENCE [LARGE SCALE GENOMIC DNA]</scope>
    <source>
        <strain evidence="3">dN 18-1</strain>
    </source>
</reference>
<gene>
    <name evidence="2" type="ORF">GKE73_02000</name>
</gene>
<dbReference type="Gene3D" id="1.20.5.340">
    <property type="match status" value="1"/>
</dbReference>
<comment type="caution">
    <text evidence="2">The sequence shown here is derived from an EMBL/GenBank/DDBJ whole genome shotgun (WGS) entry which is preliminary data.</text>
</comment>
<protein>
    <recommendedName>
        <fullName evidence="4">Phage tail tape measure protein</fullName>
    </recommendedName>
</protein>
<proteinExistence type="predicted"/>
<accession>A0A844G9Q3</accession>
<dbReference type="EMBL" id="WLYX01000001">
    <property type="protein sequence ID" value="MTD32512.1"/>
    <property type="molecule type" value="Genomic_DNA"/>
</dbReference>
<keyword evidence="3" id="KW-1185">Reference proteome</keyword>
<name>A0A844G9Q3_9NEIS</name>
<dbReference type="RefSeq" id="WP_230368948.1">
    <property type="nucleotide sequence ID" value="NZ_WLYX01000001.1"/>
</dbReference>
<organism evidence="2 3">
    <name type="scientific">Paludibacterium denitrificans</name>
    <dbReference type="NCBI Taxonomy" id="2675226"/>
    <lineage>
        <taxon>Bacteria</taxon>
        <taxon>Pseudomonadati</taxon>
        <taxon>Pseudomonadota</taxon>
        <taxon>Betaproteobacteria</taxon>
        <taxon>Neisseriales</taxon>
        <taxon>Chromobacteriaceae</taxon>
        <taxon>Paludibacterium</taxon>
    </lineage>
</organism>
<evidence type="ECO:0000256" key="1">
    <source>
        <dbReference type="SAM" id="Coils"/>
    </source>
</evidence>
<feature type="coiled-coil region" evidence="1">
    <location>
        <begin position="136"/>
        <end position="163"/>
    </location>
</feature>
<sequence length="215" mass="23290">MTQQTLQYVINANVAGFVSAIGQAEAKYSQALQGMSDKASRIQLFEKTQESAKQAAQEFFKLKEQTASYQLALAGARAPLQQFQQAMAAVELTTRQSAVEVGHQRSALKPLEEALKTATSAYTSIRKEAIQAGGTAEDFAGEIAQAKRQLDSATTALSQHKAAMEKSASEYTANKEALAAYKSQLATVTKPVKDLENQLATAERQLVQTELKMRA</sequence>
<dbReference type="Proteomes" id="UP000446658">
    <property type="component" value="Unassembled WGS sequence"/>
</dbReference>
<dbReference type="AlphaFoldDB" id="A0A844G9Q3"/>
<evidence type="ECO:0000313" key="2">
    <source>
        <dbReference type="EMBL" id="MTD32512.1"/>
    </source>
</evidence>
<evidence type="ECO:0008006" key="4">
    <source>
        <dbReference type="Google" id="ProtNLM"/>
    </source>
</evidence>
<keyword evidence="1" id="KW-0175">Coiled coil</keyword>
<evidence type="ECO:0000313" key="3">
    <source>
        <dbReference type="Proteomes" id="UP000446658"/>
    </source>
</evidence>